<keyword evidence="2" id="KW-1133">Transmembrane helix</keyword>
<name>A0AAJ1F9L2_9HYPH</name>
<keyword evidence="2" id="KW-0812">Transmembrane</keyword>
<dbReference type="EMBL" id="JAMXLX010000009">
    <property type="protein sequence ID" value="MCO5959494.1"/>
    <property type="molecule type" value="Genomic_DNA"/>
</dbReference>
<evidence type="ECO:0000256" key="2">
    <source>
        <dbReference type="SAM" id="Phobius"/>
    </source>
</evidence>
<evidence type="ECO:0000313" key="3">
    <source>
        <dbReference type="EMBL" id="MCO5959494.1"/>
    </source>
</evidence>
<feature type="region of interest" description="Disordered" evidence="1">
    <location>
        <begin position="1"/>
        <end position="20"/>
    </location>
</feature>
<protein>
    <submittedName>
        <fullName evidence="3">Uncharacterized protein</fullName>
    </submittedName>
</protein>
<organism evidence="3 4">
    <name type="scientific">Ciceribacter sichuanensis</name>
    <dbReference type="NCBI Taxonomy" id="2949647"/>
    <lineage>
        <taxon>Bacteria</taxon>
        <taxon>Pseudomonadati</taxon>
        <taxon>Pseudomonadota</taxon>
        <taxon>Alphaproteobacteria</taxon>
        <taxon>Hyphomicrobiales</taxon>
        <taxon>Rhizobiaceae</taxon>
        <taxon>Ciceribacter</taxon>
    </lineage>
</organism>
<accession>A0AAJ1F9L2</accession>
<comment type="caution">
    <text evidence="3">The sequence shown here is derived from an EMBL/GenBank/DDBJ whole genome shotgun (WGS) entry which is preliminary data.</text>
</comment>
<dbReference type="Proteomes" id="UP001155380">
    <property type="component" value="Unassembled WGS sequence"/>
</dbReference>
<sequence>MRFVTDQTTKRDQQNRAKTVAKSARMPETIDIVGLLFAMALLSLGLFLIAEEITGRAVL</sequence>
<evidence type="ECO:0000256" key="1">
    <source>
        <dbReference type="SAM" id="MobiDB-lite"/>
    </source>
</evidence>
<feature type="transmembrane region" description="Helical" evidence="2">
    <location>
        <begin position="32"/>
        <end position="50"/>
    </location>
</feature>
<reference evidence="3" key="1">
    <citation type="submission" date="2022-06" db="EMBL/GenBank/DDBJ databases">
        <authorList>
            <person name="Sun Q."/>
        </authorList>
    </citation>
    <scope>NUCLEOTIDE SEQUENCE</scope>
    <source>
        <strain evidence="3">S101</strain>
    </source>
</reference>
<dbReference type="AlphaFoldDB" id="A0AAJ1F9L2"/>
<evidence type="ECO:0000313" key="4">
    <source>
        <dbReference type="Proteomes" id="UP001155380"/>
    </source>
</evidence>
<gene>
    <name evidence="3" type="ORF">NBH21_22210</name>
</gene>
<dbReference type="RefSeq" id="WP_250915122.1">
    <property type="nucleotide sequence ID" value="NZ_JAMXLX010000009.1"/>
</dbReference>
<keyword evidence="2" id="KW-0472">Membrane</keyword>
<proteinExistence type="predicted"/>